<proteinExistence type="predicted"/>
<keyword evidence="4" id="KW-0548">Nucleotidyltransferase</keyword>
<keyword evidence="5" id="KW-1185">Reference proteome</keyword>
<evidence type="ECO:0000259" key="3">
    <source>
        <dbReference type="Pfam" id="PF12804"/>
    </source>
</evidence>
<gene>
    <name evidence="4" type="ORF">ACFP2T_22885</name>
</gene>
<dbReference type="Gene3D" id="3.90.550.10">
    <property type="entry name" value="Spore Coat Polysaccharide Biosynthesis Protein SpsA, Chain A"/>
    <property type="match status" value="1"/>
</dbReference>
<evidence type="ECO:0000256" key="2">
    <source>
        <dbReference type="SAM" id="MobiDB-lite"/>
    </source>
</evidence>
<reference evidence="5" key="1">
    <citation type="journal article" date="2019" name="Int. J. Syst. Evol. Microbiol.">
        <title>The Global Catalogue of Microorganisms (GCM) 10K type strain sequencing project: providing services to taxonomists for standard genome sequencing and annotation.</title>
        <authorList>
            <consortium name="The Broad Institute Genomics Platform"/>
            <consortium name="The Broad Institute Genome Sequencing Center for Infectious Disease"/>
            <person name="Wu L."/>
            <person name="Ma J."/>
        </authorList>
    </citation>
    <scope>NUCLEOTIDE SEQUENCE [LARGE SCALE GENOMIC DNA]</scope>
    <source>
        <strain evidence="5">ZS-35-S2</strain>
    </source>
</reference>
<protein>
    <submittedName>
        <fullName evidence="4">Molybdenum cofactor guanylyltransferase</fullName>
    </submittedName>
</protein>
<comment type="caution">
    <text evidence="4">The sequence shown here is derived from an EMBL/GenBank/DDBJ whole genome shotgun (WGS) entry which is preliminary data.</text>
</comment>
<dbReference type="GO" id="GO:0016779">
    <property type="term" value="F:nucleotidyltransferase activity"/>
    <property type="evidence" value="ECO:0007669"/>
    <property type="project" value="UniProtKB-KW"/>
</dbReference>
<evidence type="ECO:0000313" key="4">
    <source>
        <dbReference type="EMBL" id="MFC6019043.1"/>
    </source>
</evidence>
<sequence length="204" mass="21028">MTGFAAVVLAGGAGRRMGGVDKPTRPVGGTPMRDRVLAAVADATPRIVVGATGSPPSGVRDTREQPPGGGPVAATAAGLALVTEHADPGTTTVALLAADLPLLTTAAVRNLRTVLARSGTADGAVYLDETGRQQWLCGVWRLASLRDALARLAARHDGVLTGTSMRALMAELTVTGVAWGGAGPPPWFDCDTDDDLRRAEEWIR</sequence>
<dbReference type="PANTHER" id="PTHR19136">
    <property type="entry name" value="MOLYBDENUM COFACTOR GUANYLYLTRANSFERASE"/>
    <property type="match status" value="1"/>
</dbReference>
<dbReference type="SUPFAM" id="SSF53448">
    <property type="entry name" value="Nucleotide-diphospho-sugar transferases"/>
    <property type="match status" value="1"/>
</dbReference>
<dbReference type="InterPro" id="IPR029044">
    <property type="entry name" value="Nucleotide-diphossugar_trans"/>
</dbReference>
<dbReference type="InterPro" id="IPR025877">
    <property type="entry name" value="MobA-like_NTP_Trfase"/>
</dbReference>
<dbReference type="Proteomes" id="UP001596203">
    <property type="component" value="Unassembled WGS sequence"/>
</dbReference>
<name>A0ABW1KFB5_9ACTN</name>
<dbReference type="Pfam" id="PF12804">
    <property type="entry name" value="NTP_transf_3"/>
    <property type="match status" value="1"/>
</dbReference>
<keyword evidence="1" id="KW-0808">Transferase</keyword>
<dbReference type="PANTHER" id="PTHR19136:SF81">
    <property type="entry name" value="MOLYBDENUM COFACTOR GUANYLYLTRANSFERASE"/>
    <property type="match status" value="1"/>
</dbReference>
<feature type="domain" description="MobA-like NTP transferase" evidence="3">
    <location>
        <begin position="6"/>
        <end position="155"/>
    </location>
</feature>
<evidence type="ECO:0000313" key="5">
    <source>
        <dbReference type="Proteomes" id="UP001596203"/>
    </source>
</evidence>
<accession>A0ABW1KFB5</accession>
<evidence type="ECO:0000256" key="1">
    <source>
        <dbReference type="ARBA" id="ARBA00022679"/>
    </source>
</evidence>
<dbReference type="RefSeq" id="WP_377424820.1">
    <property type="nucleotide sequence ID" value="NZ_JBHSPR010000018.1"/>
</dbReference>
<dbReference type="EMBL" id="JBHSPR010000018">
    <property type="protein sequence ID" value="MFC6019043.1"/>
    <property type="molecule type" value="Genomic_DNA"/>
</dbReference>
<feature type="region of interest" description="Disordered" evidence="2">
    <location>
        <begin position="48"/>
        <end position="71"/>
    </location>
</feature>
<organism evidence="4 5">
    <name type="scientific">Plantactinospora solaniradicis</name>
    <dbReference type="NCBI Taxonomy" id="1723736"/>
    <lineage>
        <taxon>Bacteria</taxon>
        <taxon>Bacillati</taxon>
        <taxon>Actinomycetota</taxon>
        <taxon>Actinomycetes</taxon>
        <taxon>Micromonosporales</taxon>
        <taxon>Micromonosporaceae</taxon>
        <taxon>Plantactinospora</taxon>
    </lineage>
</organism>